<dbReference type="Proteomes" id="UP000256601">
    <property type="component" value="Unassembled WGS sequence"/>
</dbReference>
<dbReference type="AlphaFoldDB" id="A0A371C5S6"/>
<feature type="transmembrane region" description="Helical" evidence="1">
    <location>
        <begin position="60"/>
        <end position="79"/>
    </location>
</feature>
<dbReference type="EMBL" id="KZ858997">
    <property type="protein sequence ID" value="RDW25664.1"/>
    <property type="molecule type" value="Genomic_DNA"/>
</dbReference>
<gene>
    <name evidence="2" type="ORF">B0I71DRAFT_140863</name>
</gene>
<keyword evidence="1" id="KW-0812">Transmembrane</keyword>
<sequence>MLSGVDTAVSKFGDNTNAAARAAAAACTSRTGSMAIKKELDKGYKSPSCRLTLAALLEQLALAIVWFFLCSTLYLYLFLGRCLFAMAFALPFQPNVCFPKPTMRAEHETFVGPT</sequence>
<keyword evidence="1" id="KW-1133">Transmembrane helix</keyword>
<organism evidence="2 3">
    <name type="scientific">Yarrowia lipolytica</name>
    <name type="common">Candida lipolytica</name>
    <dbReference type="NCBI Taxonomy" id="4952"/>
    <lineage>
        <taxon>Eukaryota</taxon>
        <taxon>Fungi</taxon>
        <taxon>Dikarya</taxon>
        <taxon>Ascomycota</taxon>
        <taxon>Saccharomycotina</taxon>
        <taxon>Dipodascomycetes</taxon>
        <taxon>Dipodascales</taxon>
        <taxon>Dipodascales incertae sedis</taxon>
        <taxon>Yarrowia</taxon>
    </lineage>
</organism>
<evidence type="ECO:0000313" key="2">
    <source>
        <dbReference type="EMBL" id="RDW25664.1"/>
    </source>
</evidence>
<reference evidence="2 3" key="1">
    <citation type="submission" date="2018-07" db="EMBL/GenBank/DDBJ databases">
        <title>Draft Genome Assemblies for Five Robust Yarrowia lipolytica Strains Exhibiting High Lipid Production and Pentose Sugar Utilization and Sugar Alcohol Secretion from Undetoxified Lignocellulosic Biomass Hydrolysates.</title>
        <authorList>
            <consortium name="DOE Joint Genome Institute"/>
            <person name="Walker C."/>
            <person name="Ryu S."/>
            <person name="Na H."/>
            <person name="Zane M."/>
            <person name="LaButti K."/>
            <person name="Lipzen A."/>
            <person name="Haridas S."/>
            <person name="Barry K."/>
            <person name="Grigoriev I.V."/>
            <person name="Quarterman J."/>
            <person name="Slininger P."/>
            <person name="Dien B."/>
            <person name="Trinh C.T."/>
        </authorList>
    </citation>
    <scope>NUCLEOTIDE SEQUENCE [LARGE SCALE GENOMIC DNA]</scope>
    <source>
        <strain evidence="2 3">YB392</strain>
    </source>
</reference>
<protein>
    <submittedName>
        <fullName evidence="2">Uncharacterized protein</fullName>
    </submittedName>
</protein>
<keyword evidence="1" id="KW-0472">Membrane</keyword>
<name>A0A371C5S6_YARLL</name>
<evidence type="ECO:0000256" key="1">
    <source>
        <dbReference type="SAM" id="Phobius"/>
    </source>
</evidence>
<accession>A0A371C5S6</accession>
<proteinExistence type="predicted"/>
<evidence type="ECO:0000313" key="3">
    <source>
        <dbReference type="Proteomes" id="UP000256601"/>
    </source>
</evidence>